<sequence length="475" mass="49925">MTLPDDLTNLSLTEATAAIDYGSLTPLDLFDALRARIETFEPAIHAYLRYDLSAAETLARQATDRARRGQRLSPLDGLPFGVKDNIYTARFATTAASAVPQTHDPALNATLVAKLEAQGAILIGKCNTWEYGTGTGHVRFDLPMPPAVNPWKAQHYTGGSSSGSAAAVAAGLASFAIGTDSGGSVRLPAAGCGVVGFKPTFGRISRHGIMPNTWSFDTPGPICATVADAALIYDAIAGYDAADPSSLDAKAPNASANLGAGIKGGRVGVVRNLAGPNGLPDSAILAALNEAEAALQAQGAQIVDVEMPVAPSEFRAIAGILNWSECFTIHEADYQHHRHLMGRALREKLEAGMYVRAVDYLSAARERRRLVAAVDALFEQVDVLLLPMTYRTAPHLQDTEAVRDFTTGSAGSPFSLTGHPAISVPAGLDADGLPLAIQLAAGFCQDALLLQAAQALETAIDWRPRRAPLIAEVAL</sequence>
<evidence type="ECO:0000256" key="1">
    <source>
        <dbReference type="ARBA" id="ARBA00009199"/>
    </source>
</evidence>
<keyword evidence="3" id="KW-0808">Transferase</keyword>
<dbReference type="AlphaFoldDB" id="A0A2T0WRQ2"/>
<dbReference type="InterPro" id="IPR000120">
    <property type="entry name" value="Amidase"/>
</dbReference>
<dbReference type="SUPFAM" id="SSF75304">
    <property type="entry name" value="Amidase signature (AS) enzymes"/>
    <property type="match status" value="1"/>
</dbReference>
<proteinExistence type="inferred from homology"/>
<protein>
    <submittedName>
        <fullName evidence="3">Aspartyl-tRNA(Asn)/glutamyl-tRNA(Gln) amidotransferase subunit A</fullName>
    </submittedName>
</protein>
<evidence type="ECO:0000313" key="4">
    <source>
        <dbReference type="Proteomes" id="UP000238392"/>
    </source>
</evidence>
<dbReference type="InterPro" id="IPR020556">
    <property type="entry name" value="Amidase_CS"/>
</dbReference>
<evidence type="ECO:0000259" key="2">
    <source>
        <dbReference type="Pfam" id="PF01425"/>
    </source>
</evidence>
<keyword evidence="4" id="KW-1185">Reference proteome</keyword>
<organism evidence="3 4">
    <name type="scientific">Donghicola tyrosinivorans</name>
    <dbReference type="NCBI Taxonomy" id="1652492"/>
    <lineage>
        <taxon>Bacteria</taxon>
        <taxon>Pseudomonadati</taxon>
        <taxon>Pseudomonadota</taxon>
        <taxon>Alphaproteobacteria</taxon>
        <taxon>Rhodobacterales</taxon>
        <taxon>Roseobacteraceae</taxon>
        <taxon>Donghicola</taxon>
    </lineage>
</organism>
<dbReference type="OrthoDB" id="9777859at2"/>
<comment type="caution">
    <text evidence="3">The sequence shown here is derived from an EMBL/GenBank/DDBJ whole genome shotgun (WGS) entry which is preliminary data.</text>
</comment>
<dbReference type="PROSITE" id="PS00571">
    <property type="entry name" value="AMIDASES"/>
    <property type="match status" value="1"/>
</dbReference>
<dbReference type="InterPro" id="IPR023631">
    <property type="entry name" value="Amidase_dom"/>
</dbReference>
<dbReference type="InterPro" id="IPR036928">
    <property type="entry name" value="AS_sf"/>
</dbReference>
<dbReference type="EMBL" id="PVTQ01000006">
    <property type="protein sequence ID" value="PRY89388.1"/>
    <property type="molecule type" value="Genomic_DNA"/>
</dbReference>
<accession>A0A2T0WRQ2</accession>
<gene>
    <name evidence="3" type="ORF">CLV74_10690</name>
</gene>
<name>A0A2T0WRQ2_9RHOB</name>
<comment type="similarity">
    <text evidence="1">Belongs to the amidase family.</text>
</comment>
<evidence type="ECO:0000313" key="3">
    <source>
        <dbReference type="EMBL" id="PRY89388.1"/>
    </source>
</evidence>
<reference evidence="3 4" key="1">
    <citation type="submission" date="2018-03" db="EMBL/GenBank/DDBJ databases">
        <title>Genomic Encyclopedia of Archaeal and Bacterial Type Strains, Phase II (KMG-II): from individual species to whole genera.</title>
        <authorList>
            <person name="Goeker M."/>
        </authorList>
    </citation>
    <scope>NUCLEOTIDE SEQUENCE [LARGE SCALE GENOMIC DNA]</scope>
    <source>
        <strain evidence="3 4">DSM 100212</strain>
    </source>
</reference>
<dbReference type="GO" id="GO:0016740">
    <property type="term" value="F:transferase activity"/>
    <property type="evidence" value="ECO:0007669"/>
    <property type="project" value="UniProtKB-KW"/>
</dbReference>
<dbReference type="PANTHER" id="PTHR11895:SF7">
    <property type="entry name" value="GLUTAMYL-TRNA(GLN) AMIDOTRANSFERASE SUBUNIT A, MITOCHONDRIAL"/>
    <property type="match status" value="1"/>
</dbReference>
<feature type="domain" description="Amidase" evidence="2">
    <location>
        <begin position="31"/>
        <end position="450"/>
    </location>
</feature>
<dbReference type="Proteomes" id="UP000238392">
    <property type="component" value="Unassembled WGS sequence"/>
</dbReference>
<dbReference type="RefSeq" id="WP_106264447.1">
    <property type="nucleotide sequence ID" value="NZ_PVTQ01000006.1"/>
</dbReference>
<dbReference type="Pfam" id="PF01425">
    <property type="entry name" value="Amidase"/>
    <property type="match status" value="1"/>
</dbReference>
<dbReference type="PANTHER" id="PTHR11895">
    <property type="entry name" value="TRANSAMIDASE"/>
    <property type="match status" value="1"/>
</dbReference>
<dbReference type="Gene3D" id="3.90.1300.10">
    <property type="entry name" value="Amidase signature (AS) domain"/>
    <property type="match status" value="1"/>
</dbReference>